<dbReference type="SUPFAM" id="SSF51004">
    <property type="entry name" value="C-terminal (heme d1) domain of cytochrome cd1-nitrite reductase"/>
    <property type="match status" value="1"/>
</dbReference>
<feature type="chain" id="PRO_5033033652" description="Phytase-like domain-containing protein" evidence="1">
    <location>
        <begin position="24"/>
        <end position="746"/>
    </location>
</feature>
<dbReference type="Pfam" id="PF13449">
    <property type="entry name" value="Phytase-like"/>
    <property type="match status" value="1"/>
</dbReference>
<dbReference type="InterPro" id="IPR011048">
    <property type="entry name" value="Haem_d1_sf"/>
</dbReference>
<dbReference type="InterPro" id="IPR027372">
    <property type="entry name" value="Phytase-like_dom"/>
</dbReference>
<dbReference type="RefSeq" id="WP_183189590.1">
    <property type="nucleotide sequence ID" value="NZ_JACICD010000003.1"/>
</dbReference>
<organism evidence="3 4">
    <name type="scientific">Ancylobacter tetraedralis</name>
    <dbReference type="NCBI Taxonomy" id="217068"/>
    <lineage>
        <taxon>Bacteria</taxon>
        <taxon>Pseudomonadati</taxon>
        <taxon>Pseudomonadota</taxon>
        <taxon>Alphaproteobacteria</taxon>
        <taxon>Hyphomicrobiales</taxon>
        <taxon>Xanthobacteraceae</taxon>
        <taxon>Ancylobacter</taxon>
    </lineage>
</organism>
<keyword evidence="1" id="KW-0732">Signal</keyword>
<dbReference type="PANTHER" id="PTHR46928">
    <property type="entry name" value="MESENCHYME-SPECIFIC CELL SURFACE GLYCOPROTEIN"/>
    <property type="match status" value="1"/>
</dbReference>
<reference evidence="3 4" key="1">
    <citation type="submission" date="2020-08" db="EMBL/GenBank/DDBJ databases">
        <title>Genomic Encyclopedia of Type Strains, Phase IV (KMG-IV): sequencing the most valuable type-strain genomes for metagenomic binning, comparative biology and taxonomic classification.</title>
        <authorList>
            <person name="Goeker M."/>
        </authorList>
    </citation>
    <scope>NUCLEOTIDE SEQUENCE [LARGE SCALE GENOMIC DNA]</scope>
    <source>
        <strain evidence="3 4">DSM 5895</strain>
    </source>
</reference>
<dbReference type="Gene3D" id="2.130.10.10">
    <property type="entry name" value="YVTN repeat-like/Quinoprotein amine dehydrogenase"/>
    <property type="match status" value="1"/>
</dbReference>
<comment type="caution">
    <text evidence="3">The sequence shown here is derived from an EMBL/GenBank/DDBJ whole genome shotgun (WGS) entry which is preliminary data.</text>
</comment>
<proteinExistence type="predicted"/>
<evidence type="ECO:0000259" key="2">
    <source>
        <dbReference type="Pfam" id="PF13449"/>
    </source>
</evidence>
<dbReference type="EMBL" id="JACICD010000003">
    <property type="protein sequence ID" value="MBB3771433.1"/>
    <property type="molecule type" value="Genomic_DNA"/>
</dbReference>
<evidence type="ECO:0000313" key="3">
    <source>
        <dbReference type="EMBL" id="MBB3771433.1"/>
    </source>
</evidence>
<gene>
    <name evidence="3" type="ORF">FHS55_002032</name>
</gene>
<feature type="signal peptide" evidence="1">
    <location>
        <begin position="1"/>
        <end position="23"/>
    </location>
</feature>
<feature type="domain" description="Phytase-like" evidence="2">
    <location>
        <begin position="458"/>
        <end position="727"/>
    </location>
</feature>
<keyword evidence="4" id="KW-1185">Reference proteome</keyword>
<name>A0A839Z893_9HYPH</name>
<dbReference type="InterPro" id="IPR052956">
    <property type="entry name" value="Mesenchyme-surface_protein"/>
</dbReference>
<dbReference type="PANTHER" id="PTHR46928:SF1">
    <property type="entry name" value="MESENCHYME-SPECIFIC CELL SURFACE GLYCOPROTEIN"/>
    <property type="match status" value="1"/>
</dbReference>
<evidence type="ECO:0000313" key="4">
    <source>
        <dbReference type="Proteomes" id="UP000533469"/>
    </source>
</evidence>
<dbReference type="AlphaFoldDB" id="A0A839Z893"/>
<sequence>MRSYLLAGVSALVFGLAASAALAQTAGPAPISAPAPFNRIATFNVIDNLPAGADAAKATSAEIITFTGDGKTLIYSDSPGKRIGFIDITDPKAPKPAGVVALEGEPTTSVVIGDKVYVGVNTSPSKSNPSGHLAVVDIASRKVEATHDLGGQPDSITKSPDGSYLAIAIENERDEEINDGALPQAPAGNLTYFKVTNGVVDAASKRIVDLTGLATIAPEDPEPEYLDINSRNEVVVTLQENNHIVIVDLASGKVTNHFPAGTVDLDHIDTKKDSVIDLSGSAKGVPREPDTVQWIDDERFVIANEGDWKGGSRGFSIFDKKGALLFESGAAPEHIAVGLGHYPEHRNKKGIEMEGAEVATFGDDRLLFLGSERGSLIFVYRDKGGAEAPEFLQVLPGGIGPEGLIAIPSRNLFVTASETDLREDGGIGSVVTVYERQPGAKPAYPTIEAQNGPDGLPIWWGALSGFAADATQPGKLYAVTDSAYAQARILTVDASALPAKITAATVVTRDGKPAKGIDLEGIAVRPEGGFWLVSEGNPEKKENPTQNLLLRVGADGAIAEEIALPEAVAAQATRYGFEGVTVTGTGADETVWIAVQREWKDDPKGFVKLLAYKPAAKSWSYVRYPLNTAAKGWVGLSEITAYKDGLIVIERDNQVGPAAKLKKLNFVSLKGVTPVALGSEAAAPVLVKTEVKDLLPLLAAPHGYVLDKVESFAIDADGNAFIVTDNDGVKDSSGETQFLAIGKLAN</sequence>
<evidence type="ECO:0000256" key="1">
    <source>
        <dbReference type="SAM" id="SignalP"/>
    </source>
</evidence>
<accession>A0A839Z893</accession>
<protein>
    <recommendedName>
        <fullName evidence="2">Phytase-like domain-containing protein</fullName>
    </recommendedName>
</protein>
<dbReference type="InterPro" id="IPR015943">
    <property type="entry name" value="WD40/YVTN_repeat-like_dom_sf"/>
</dbReference>
<dbReference type="Proteomes" id="UP000533469">
    <property type="component" value="Unassembled WGS sequence"/>
</dbReference>